<keyword evidence="1" id="KW-0234">DNA repair</keyword>
<organism evidence="3 4">
    <name type="scientific">Actinidia chinensis var. chinensis</name>
    <name type="common">Chinese soft-hair kiwi</name>
    <dbReference type="NCBI Taxonomy" id="1590841"/>
    <lineage>
        <taxon>Eukaryota</taxon>
        <taxon>Viridiplantae</taxon>
        <taxon>Streptophyta</taxon>
        <taxon>Embryophyta</taxon>
        <taxon>Tracheophyta</taxon>
        <taxon>Spermatophyta</taxon>
        <taxon>Magnoliopsida</taxon>
        <taxon>eudicotyledons</taxon>
        <taxon>Gunneridae</taxon>
        <taxon>Pentapetalae</taxon>
        <taxon>asterids</taxon>
        <taxon>Ericales</taxon>
        <taxon>Actinidiaceae</taxon>
        <taxon>Actinidia</taxon>
    </lineage>
</organism>
<comment type="caution">
    <text evidence="3">The sequence shown here is derived from an EMBL/GenBank/DDBJ whole genome shotgun (WGS) entry which is preliminary data.</text>
</comment>
<feature type="compositionally biased region" description="Basic residues" evidence="2">
    <location>
        <begin position="146"/>
        <end position="155"/>
    </location>
</feature>
<feature type="region of interest" description="Disordered" evidence="2">
    <location>
        <begin position="144"/>
        <end position="168"/>
    </location>
</feature>
<proteinExistence type="inferred from homology"/>
<sequence length="191" mass="21577">MREREDISRVDSDKFNTIIIEVESLHQQAYHWRCSNLALPEECFLLHFPWYRNPGNKVADAEALLDITNTLVASVKGHSKEGITPSDFVDCLLRDFERQGGPSSSSEDGGESIAWKDIGLAISHVFLKAPGCCTMLGPMNTEPKQRKAIVHRKRVRPTESAQPEELGDTAIEERTDTYKNMATMFDILRKN</sequence>
<gene>
    <name evidence="3" type="ORF">CEY00_Acc32637</name>
</gene>
<name>A0A2R6P2Q0_ACTCC</name>
<evidence type="ECO:0000313" key="3">
    <source>
        <dbReference type="EMBL" id="PSR84552.1"/>
    </source>
</evidence>
<evidence type="ECO:0000256" key="2">
    <source>
        <dbReference type="SAM" id="MobiDB-lite"/>
    </source>
</evidence>
<keyword evidence="1" id="KW-0227">DNA damage</keyword>
<protein>
    <recommendedName>
        <fullName evidence="1">Non-structural maintenance of chromosomes element 4</fullName>
    </recommendedName>
</protein>
<dbReference type="GO" id="GO:0030915">
    <property type="term" value="C:Smc5-Smc6 complex"/>
    <property type="evidence" value="ECO:0007669"/>
    <property type="project" value="UniProtKB-UniRule"/>
</dbReference>
<comment type="function">
    <text evidence="1">Component of the SMC5-SMC6 complex, that promotes sister chromatid alignment after DNA damage and facilitates double-stranded DNA breaks (DSBs) repair via homologous recombination between sister chromatids.</text>
</comment>
<comment type="subcellular location">
    <subcellularLocation>
        <location evidence="1">Nucleus</location>
    </subcellularLocation>
</comment>
<keyword evidence="1" id="KW-0539">Nucleus</keyword>
<dbReference type="InParanoid" id="A0A2R6P2Q0"/>
<dbReference type="GO" id="GO:0006310">
    <property type="term" value="P:DNA recombination"/>
    <property type="evidence" value="ECO:0007669"/>
    <property type="project" value="UniProtKB-UniRule"/>
</dbReference>
<dbReference type="PANTHER" id="PTHR16140:SF0">
    <property type="entry name" value="NON-STRUCTURAL MAINTENANCE OF CHROMOSOMES ELEMENT 4"/>
    <property type="match status" value="1"/>
</dbReference>
<dbReference type="Gramene" id="PSR84552">
    <property type="protein sequence ID" value="PSR84552"/>
    <property type="gene ID" value="CEY00_Acc32637"/>
</dbReference>
<dbReference type="GO" id="GO:0006281">
    <property type="term" value="P:DNA repair"/>
    <property type="evidence" value="ECO:0007669"/>
    <property type="project" value="UniProtKB-UniRule"/>
</dbReference>
<accession>A0A2R6P2Q0</accession>
<evidence type="ECO:0000256" key="1">
    <source>
        <dbReference type="RuleBase" id="RU365071"/>
    </source>
</evidence>
<dbReference type="InterPro" id="IPR027786">
    <property type="entry name" value="Nse4/EID"/>
</dbReference>
<dbReference type="OrthoDB" id="361242at2759"/>
<reference evidence="4" key="2">
    <citation type="journal article" date="2018" name="BMC Genomics">
        <title>A manually annotated Actinidia chinensis var. chinensis (kiwifruit) genome highlights the challenges associated with draft genomes and gene prediction in plants.</title>
        <authorList>
            <person name="Pilkington S.M."/>
            <person name="Crowhurst R."/>
            <person name="Hilario E."/>
            <person name="Nardozza S."/>
            <person name="Fraser L."/>
            <person name="Peng Y."/>
            <person name="Gunaseelan K."/>
            <person name="Simpson R."/>
            <person name="Tahir J."/>
            <person name="Deroles S.C."/>
            <person name="Templeton K."/>
            <person name="Luo Z."/>
            <person name="Davy M."/>
            <person name="Cheng C."/>
            <person name="McNeilage M."/>
            <person name="Scaglione D."/>
            <person name="Liu Y."/>
            <person name="Zhang Q."/>
            <person name="Datson P."/>
            <person name="De Silva N."/>
            <person name="Gardiner S.E."/>
            <person name="Bassett H."/>
            <person name="Chagne D."/>
            <person name="McCallum J."/>
            <person name="Dzierzon H."/>
            <person name="Deng C."/>
            <person name="Wang Y.Y."/>
            <person name="Barron L."/>
            <person name="Manako K."/>
            <person name="Bowen J."/>
            <person name="Foster T.M."/>
            <person name="Erridge Z.A."/>
            <person name="Tiffin H."/>
            <person name="Waite C.N."/>
            <person name="Davies K.M."/>
            <person name="Grierson E.P."/>
            <person name="Laing W.A."/>
            <person name="Kirk R."/>
            <person name="Chen X."/>
            <person name="Wood M."/>
            <person name="Montefiori M."/>
            <person name="Brummell D.A."/>
            <person name="Schwinn K.E."/>
            <person name="Catanach A."/>
            <person name="Fullerton C."/>
            <person name="Li D."/>
            <person name="Meiyalaghan S."/>
            <person name="Nieuwenhuizen N."/>
            <person name="Read N."/>
            <person name="Prakash R."/>
            <person name="Hunter D."/>
            <person name="Zhang H."/>
            <person name="McKenzie M."/>
            <person name="Knabel M."/>
            <person name="Harris A."/>
            <person name="Allan A.C."/>
            <person name="Gleave A."/>
            <person name="Chen A."/>
            <person name="Janssen B.J."/>
            <person name="Plunkett B."/>
            <person name="Ampomah-Dwamena C."/>
            <person name="Voogd C."/>
            <person name="Leif D."/>
            <person name="Lafferty D."/>
            <person name="Souleyre E.J.F."/>
            <person name="Varkonyi-Gasic E."/>
            <person name="Gambi F."/>
            <person name="Hanley J."/>
            <person name="Yao J.L."/>
            <person name="Cheung J."/>
            <person name="David K.M."/>
            <person name="Warren B."/>
            <person name="Marsh K."/>
            <person name="Snowden K.C."/>
            <person name="Lin-Wang K."/>
            <person name="Brian L."/>
            <person name="Martinez-Sanchez M."/>
            <person name="Wang M."/>
            <person name="Ileperuma N."/>
            <person name="Macnee N."/>
            <person name="Campin R."/>
            <person name="McAtee P."/>
            <person name="Drummond R.S.M."/>
            <person name="Espley R.V."/>
            <person name="Ireland H.S."/>
            <person name="Wu R."/>
            <person name="Atkinson R.G."/>
            <person name="Karunairetnam S."/>
            <person name="Bulley S."/>
            <person name="Chunkath S."/>
            <person name="Hanley Z."/>
            <person name="Storey R."/>
            <person name="Thrimawithana A.H."/>
            <person name="Thomson S."/>
            <person name="David C."/>
            <person name="Testolin R."/>
            <person name="Huang H."/>
            <person name="Hellens R.P."/>
            <person name="Schaffer R.J."/>
        </authorList>
    </citation>
    <scope>NUCLEOTIDE SEQUENCE [LARGE SCALE GENOMIC DNA]</scope>
    <source>
        <strain evidence="4">cv. Red5</strain>
    </source>
</reference>
<dbReference type="OMA" id="TEFIRAT"/>
<dbReference type="PANTHER" id="PTHR16140">
    <property type="entry name" value="NON-STRUCTURAL MAINTENANCE OF CHROMOSOMES ELEMENT 4"/>
    <property type="match status" value="1"/>
</dbReference>
<keyword evidence="4" id="KW-1185">Reference proteome</keyword>
<dbReference type="Proteomes" id="UP000241394">
    <property type="component" value="Chromosome LG29"/>
</dbReference>
<comment type="similarity">
    <text evidence="1">Belongs to the NSE4 family.</text>
</comment>
<keyword evidence="1" id="KW-0233">DNA recombination</keyword>
<comment type="subunit">
    <text evidence="1">Component of the SMC5-SMC6 complex.</text>
</comment>
<dbReference type="STRING" id="1590841.A0A2R6P2Q0"/>
<reference evidence="3 4" key="1">
    <citation type="submission" date="2017-07" db="EMBL/GenBank/DDBJ databases">
        <title>An improved, manually edited Actinidia chinensis var. chinensis (kiwifruit) genome highlights the challenges associated with draft genomes and gene prediction in plants.</title>
        <authorList>
            <person name="Pilkington S."/>
            <person name="Crowhurst R."/>
            <person name="Hilario E."/>
            <person name="Nardozza S."/>
            <person name="Fraser L."/>
            <person name="Peng Y."/>
            <person name="Gunaseelan K."/>
            <person name="Simpson R."/>
            <person name="Tahir J."/>
            <person name="Deroles S."/>
            <person name="Templeton K."/>
            <person name="Luo Z."/>
            <person name="Davy M."/>
            <person name="Cheng C."/>
            <person name="Mcneilage M."/>
            <person name="Scaglione D."/>
            <person name="Liu Y."/>
            <person name="Zhang Q."/>
            <person name="Datson P."/>
            <person name="De Silva N."/>
            <person name="Gardiner S."/>
            <person name="Bassett H."/>
            <person name="Chagne D."/>
            <person name="Mccallum J."/>
            <person name="Dzierzon H."/>
            <person name="Deng C."/>
            <person name="Wang Y.-Y."/>
            <person name="Barron N."/>
            <person name="Manako K."/>
            <person name="Bowen J."/>
            <person name="Foster T."/>
            <person name="Erridge Z."/>
            <person name="Tiffin H."/>
            <person name="Waite C."/>
            <person name="Davies K."/>
            <person name="Grierson E."/>
            <person name="Laing W."/>
            <person name="Kirk R."/>
            <person name="Chen X."/>
            <person name="Wood M."/>
            <person name="Montefiori M."/>
            <person name="Brummell D."/>
            <person name="Schwinn K."/>
            <person name="Catanach A."/>
            <person name="Fullerton C."/>
            <person name="Li D."/>
            <person name="Meiyalaghan S."/>
            <person name="Nieuwenhuizen N."/>
            <person name="Read N."/>
            <person name="Prakash R."/>
            <person name="Hunter D."/>
            <person name="Zhang H."/>
            <person name="Mckenzie M."/>
            <person name="Knabel M."/>
            <person name="Harris A."/>
            <person name="Allan A."/>
            <person name="Chen A."/>
            <person name="Janssen B."/>
            <person name="Plunkett B."/>
            <person name="Dwamena C."/>
            <person name="Voogd C."/>
            <person name="Leif D."/>
            <person name="Lafferty D."/>
            <person name="Souleyre E."/>
            <person name="Varkonyi-Gasic E."/>
            <person name="Gambi F."/>
            <person name="Hanley J."/>
            <person name="Yao J.-L."/>
            <person name="Cheung J."/>
            <person name="David K."/>
            <person name="Warren B."/>
            <person name="Marsh K."/>
            <person name="Snowden K."/>
            <person name="Lin-Wang K."/>
            <person name="Brian L."/>
            <person name="Martinez-Sanchez M."/>
            <person name="Wang M."/>
            <person name="Ileperuma N."/>
            <person name="Macnee N."/>
            <person name="Campin R."/>
            <person name="Mcatee P."/>
            <person name="Drummond R."/>
            <person name="Espley R."/>
            <person name="Ireland H."/>
            <person name="Wu R."/>
            <person name="Atkinson R."/>
            <person name="Karunairetnam S."/>
            <person name="Bulley S."/>
            <person name="Chunkath S."/>
            <person name="Hanley Z."/>
            <person name="Storey R."/>
            <person name="Thrimawithana A."/>
            <person name="Thomson S."/>
            <person name="David C."/>
            <person name="Testolin R."/>
        </authorList>
    </citation>
    <scope>NUCLEOTIDE SEQUENCE [LARGE SCALE GENOMIC DNA]</scope>
    <source>
        <strain evidence="4">cv. Red5</strain>
        <tissue evidence="3">Young leaf</tissue>
    </source>
</reference>
<dbReference type="EMBL" id="NKQK01000029">
    <property type="protein sequence ID" value="PSR84552.1"/>
    <property type="molecule type" value="Genomic_DNA"/>
</dbReference>
<dbReference type="AlphaFoldDB" id="A0A2R6P2Q0"/>
<evidence type="ECO:0000313" key="4">
    <source>
        <dbReference type="Proteomes" id="UP000241394"/>
    </source>
</evidence>
<dbReference type="GO" id="GO:0005634">
    <property type="term" value="C:nucleus"/>
    <property type="evidence" value="ECO:0007669"/>
    <property type="project" value="UniProtKB-SubCell"/>
</dbReference>